<dbReference type="InterPro" id="IPR051863">
    <property type="entry name" value="HIPP"/>
</dbReference>
<proteinExistence type="inferred from homology"/>
<dbReference type="PANTHER" id="PTHR45811:SF33">
    <property type="entry name" value="HEAVY METAL-ASSOCIATED ISOPRENYLATED PLANT PROTEIN 2-RELATED"/>
    <property type="match status" value="1"/>
</dbReference>
<dbReference type="PROSITE" id="PS50846">
    <property type="entry name" value="HMA_2"/>
    <property type="match status" value="1"/>
</dbReference>
<evidence type="ECO:0000256" key="2">
    <source>
        <dbReference type="ARBA" id="ARBA00022723"/>
    </source>
</evidence>
<evidence type="ECO:0000313" key="8">
    <source>
        <dbReference type="Proteomes" id="UP000030645"/>
    </source>
</evidence>
<evidence type="ECO:0000256" key="1">
    <source>
        <dbReference type="ARBA" id="ARBA00022481"/>
    </source>
</evidence>
<keyword evidence="3" id="KW-0449">Lipoprotein</keyword>
<evidence type="ECO:0000313" key="7">
    <source>
        <dbReference type="EMBL" id="EXC26576.1"/>
    </source>
</evidence>
<evidence type="ECO:0000256" key="3">
    <source>
        <dbReference type="ARBA" id="ARBA00023288"/>
    </source>
</evidence>
<dbReference type="Gene3D" id="3.30.70.100">
    <property type="match status" value="1"/>
</dbReference>
<dbReference type="InterPro" id="IPR006121">
    <property type="entry name" value="HMA_dom"/>
</dbReference>
<name>W9S5E2_9ROSA</name>
<dbReference type="eggNOG" id="KOG1603">
    <property type="taxonomic scope" value="Eukaryota"/>
</dbReference>
<dbReference type="GO" id="GO:0046872">
    <property type="term" value="F:metal ion binding"/>
    <property type="evidence" value="ECO:0007669"/>
    <property type="project" value="UniProtKB-KW"/>
</dbReference>
<evidence type="ECO:0000259" key="6">
    <source>
        <dbReference type="PROSITE" id="PS50846"/>
    </source>
</evidence>
<accession>W9S5E2</accession>
<evidence type="ECO:0000256" key="4">
    <source>
        <dbReference type="ARBA" id="ARBA00023289"/>
    </source>
</evidence>
<feature type="domain" description="HMA" evidence="6">
    <location>
        <begin position="4"/>
        <end position="67"/>
    </location>
</feature>
<dbReference type="AlphaFoldDB" id="W9S5E2"/>
<dbReference type="SUPFAM" id="SSF55008">
    <property type="entry name" value="HMA, heavy metal-associated domain"/>
    <property type="match status" value="1"/>
</dbReference>
<dbReference type="PANTHER" id="PTHR45811">
    <property type="entry name" value="COPPER TRANSPORT PROTEIN FAMILY-RELATED"/>
    <property type="match status" value="1"/>
</dbReference>
<protein>
    <recommendedName>
        <fullName evidence="6">HMA domain-containing protein</fullName>
    </recommendedName>
</protein>
<reference evidence="8" key="1">
    <citation type="submission" date="2013-01" db="EMBL/GenBank/DDBJ databases">
        <title>Draft Genome Sequence of a Mulberry Tree, Morus notabilis C.K. Schneid.</title>
        <authorList>
            <person name="He N."/>
            <person name="Zhao S."/>
        </authorList>
    </citation>
    <scope>NUCLEOTIDE SEQUENCE</scope>
</reference>
<dbReference type="EMBL" id="KE346112">
    <property type="protein sequence ID" value="EXC26576.1"/>
    <property type="molecule type" value="Genomic_DNA"/>
</dbReference>
<comment type="similarity">
    <text evidence="5">Belongs to the HIPP family.</text>
</comment>
<organism evidence="7 8">
    <name type="scientific">Morus notabilis</name>
    <dbReference type="NCBI Taxonomy" id="981085"/>
    <lineage>
        <taxon>Eukaryota</taxon>
        <taxon>Viridiplantae</taxon>
        <taxon>Streptophyta</taxon>
        <taxon>Embryophyta</taxon>
        <taxon>Tracheophyta</taxon>
        <taxon>Spermatophyta</taxon>
        <taxon>Magnoliopsida</taxon>
        <taxon>eudicotyledons</taxon>
        <taxon>Gunneridae</taxon>
        <taxon>Pentapetalae</taxon>
        <taxon>rosids</taxon>
        <taxon>fabids</taxon>
        <taxon>Rosales</taxon>
        <taxon>Moraceae</taxon>
        <taxon>Moreae</taxon>
        <taxon>Morus</taxon>
    </lineage>
</organism>
<keyword evidence="4" id="KW-0636">Prenylation</keyword>
<evidence type="ECO:0000256" key="5">
    <source>
        <dbReference type="ARBA" id="ARBA00024045"/>
    </source>
</evidence>
<dbReference type="Pfam" id="PF00403">
    <property type="entry name" value="HMA"/>
    <property type="match status" value="1"/>
</dbReference>
<keyword evidence="2" id="KW-0479">Metal-binding</keyword>
<dbReference type="STRING" id="981085.W9S5E2"/>
<dbReference type="Proteomes" id="UP000030645">
    <property type="component" value="Unassembled WGS sequence"/>
</dbReference>
<dbReference type="InterPro" id="IPR036163">
    <property type="entry name" value="HMA_dom_sf"/>
</dbReference>
<sequence length="114" mass="12237">MSTVKKTELKVNVNCEKCKKDVLKAVTKLCGINQVSVDATKGTLTVIGDVDPVMIVKQVRKARKCAEIISVGPPKPPEKKSPEKYVLLPSFCKDCQLVAVSFAPYGGGSACNIL</sequence>
<keyword evidence="1" id="KW-0488">Methylation</keyword>
<gene>
    <name evidence="7" type="ORF">L484_003521</name>
</gene>
<keyword evidence="8" id="KW-1185">Reference proteome</keyword>